<dbReference type="EMBL" id="FN656418">
    <property type="protein sequence ID" value="CBY41394.1"/>
    <property type="molecule type" value="Genomic_DNA"/>
</dbReference>
<gene>
    <name evidence="2" type="ORF">GSOID_T00023462001</name>
</gene>
<keyword evidence="1" id="KW-0812">Transmembrane</keyword>
<reference evidence="2" key="1">
    <citation type="journal article" date="2010" name="Science">
        <title>Plasticity of animal genome architecture unmasked by rapid evolution of a pelagic tunicate.</title>
        <authorList>
            <person name="Denoeud F."/>
            <person name="Henriet S."/>
            <person name="Mungpakdee S."/>
            <person name="Aury J.M."/>
            <person name="Da Silva C."/>
            <person name="Brinkmann H."/>
            <person name="Mikhaleva J."/>
            <person name="Olsen L.C."/>
            <person name="Jubin C."/>
            <person name="Canestro C."/>
            <person name="Bouquet J.M."/>
            <person name="Danks G."/>
            <person name="Poulain J."/>
            <person name="Campsteijn C."/>
            <person name="Adamski M."/>
            <person name="Cross I."/>
            <person name="Yadetie F."/>
            <person name="Muffato M."/>
            <person name="Louis A."/>
            <person name="Butcher S."/>
            <person name="Tsagkogeorga G."/>
            <person name="Konrad A."/>
            <person name="Singh S."/>
            <person name="Jensen M.F."/>
            <person name="Cong E.H."/>
            <person name="Eikeseth-Otteraa H."/>
            <person name="Noel B."/>
            <person name="Anthouard V."/>
            <person name="Porcel B.M."/>
            <person name="Kachouri-Lafond R."/>
            <person name="Nishino A."/>
            <person name="Ugolini M."/>
            <person name="Chourrout P."/>
            <person name="Nishida H."/>
            <person name="Aasland R."/>
            <person name="Huzurbazar S."/>
            <person name="Westhof E."/>
            <person name="Delsuc F."/>
            <person name="Lehrach H."/>
            <person name="Reinhardt R."/>
            <person name="Weissenbach J."/>
            <person name="Roy S.W."/>
            <person name="Artiguenave F."/>
            <person name="Postlethwait J.H."/>
            <person name="Manak J.R."/>
            <person name="Thompson E.M."/>
            <person name="Jaillon O."/>
            <person name="Du Pasquier L."/>
            <person name="Boudinot P."/>
            <person name="Liberles D.A."/>
            <person name="Volff J.N."/>
            <person name="Philippe H."/>
            <person name="Lenhard B."/>
            <person name="Roest Crollius H."/>
            <person name="Wincker P."/>
            <person name="Chourrout D."/>
        </authorList>
    </citation>
    <scope>NUCLEOTIDE SEQUENCE [LARGE SCALE GENOMIC DNA]</scope>
</reference>
<accession>E4Z116</accession>
<sequence>MDRDETVKLLFLGIPALVLSLSLFTSAFRVGDMLVWYFREIKVQIFKARRKLTNQSVF</sequence>
<feature type="transmembrane region" description="Helical" evidence="1">
    <location>
        <begin position="9"/>
        <end position="28"/>
    </location>
</feature>
<dbReference type="AlphaFoldDB" id="E4Z116"/>
<dbReference type="Proteomes" id="UP000011014">
    <property type="component" value="Unassembled WGS sequence"/>
</dbReference>
<name>E4Z116_OIKDI</name>
<proteinExistence type="predicted"/>
<protein>
    <submittedName>
        <fullName evidence="2">Uncharacterized protein</fullName>
    </submittedName>
</protein>
<organism evidence="2">
    <name type="scientific">Oikopleura dioica</name>
    <name type="common">Tunicate</name>
    <dbReference type="NCBI Taxonomy" id="34765"/>
    <lineage>
        <taxon>Eukaryota</taxon>
        <taxon>Metazoa</taxon>
        <taxon>Chordata</taxon>
        <taxon>Tunicata</taxon>
        <taxon>Appendicularia</taxon>
        <taxon>Copelata</taxon>
        <taxon>Oikopleuridae</taxon>
        <taxon>Oikopleura</taxon>
    </lineage>
</organism>
<keyword evidence="1" id="KW-0472">Membrane</keyword>
<evidence type="ECO:0000256" key="1">
    <source>
        <dbReference type="SAM" id="Phobius"/>
    </source>
</evidence>
<keyword evidence="1" id="KW-1133">Transmembrane helix</keyword>
<evidence type="ECO:0000313" key="2">
    <source>
        <dbReference type="EMBL" id="CBY41394.1"/>
    </source>
</evidence>
<feature type="non-terminal residue" evidence="2">
    <location>
        <position position="58"/>
    </location>
</feature>